<organism evidence="8 9">
    <name type="scientific">Streptomyces paromomycinus</name>
    <name type="common">Streptomyces rimosus subsp. paromomycinus</name>
    <dbReference type="NCBI Taxonomy" id="92743"/>
    <lineage>
        <taxon>Bacteria</taxon>
        <taxon>Bacillati</taxon>
        <taxon>Actinomycetota</taxon>
        <taxon>Actinomycetes</taxon>
        <taxon>Kitasatosporales</taxon>
        <taxon>Streptomycetaceae</taxon>
        <taxon>Streptomyces</taxon>
    </lineage>
</organism>
<dbReference type="GO" id="GO:0016491">
    <property type="term" value="F:oxidoreductase activity"/>
    <property type="evidence" value="ECO:0007669"/>
    <property type="project" value="UniProtKB-KW"/>
</dbReference>
<dbReference type="InterPro" id="IPR011032">
    <property type="entry name" value="GroES-like_sf"/>
</dbReference>
<dbReference type="PANTHER" id="PTHR43350">
    <property type="entry name" value="NAD-DEPENDENT ALCOHOL DEHYDROGENASE"/>
    <property type="match status" value="1"/>
</dbReference>
<dbReference type="RefSeq" id="WP_125052460.1">
    <property type="nucleotide sequence ID" value="NZ_BHZD01000001.1"/>
</dbReference>
<dbReference type="InterPro" id="IPR002328">
    <property type="entry name" value="ADH_Zn_CS"/>
</dbReference>
<dbReference type="SMART" id="SM00829">
    <property type="entry name" value="PKS_ER"/>
    <property type="match status" value="1"/>
</dbReference>
<evidence type="ECO:0000313" key="8">
    <source>
        <dbReference type="EMBL" id="GCD41517.1"/>
    </source>
</evidence>
<evidence type="ECO:0000259" key="7">
    <source>
        <dbReference type="SMART" id="SM00829"/>
    </source>
</evidence>
<accession>A0A401VWR8</accession>
<dbReference type="SUPFAM" id="SSF50129">
    <property type="entry name" value="GroES-like"/>
    <property type="match status" value="1"/>
</dbReference>
<dbReference type="Pfam" id="PF00107">
    <property type="entry name" value="ADH_zinc_N"/>
    <property type="match status" value="1"/>
</dbReference>
<dbReference type="Gene3D" id="3.90.180.10">
    <property type="entry name" value="Medium-chain alcohol dehydrogenases, catalytic domain"/>
    <property type="match status" value="1"/>
</dbReference>
<proteinExistence type="inferred from homology"/>
<gene>
    <name evidence="8" type="ORF">GKJPGBOP_01172</name>
</gene>
<dbReference type="PANTHER" id="PTHR43350:SF21">
    <property type="entry name" value="S-NITROSOMYCOTHIOL REDUCTASE MSCR"/>
    <property type="match status" value="1"/>
</dbReference>
<evidence type="ECO:0000256" key="4">
    <source>
        <dbReference type="ARBA" id="ARBA00022833"/>
    </source>
</evidence>
<evidence type="ECO:0000256" key="6">
    <source>
        <dbReference type="RuleBase" id="RU361277"/>
    </source>
</evidence>
<comment type="caution">
    <text evidence="8">The sequence shown here is derived from an EMBL/GenBank/DDBJ whole genome shotgun (WGS) entry which is preliminary data.</text>
</comment>
<name>A0A401VWR8_STREY</name>
<keyword evidence="4 6" id="KW-0862">Zinc</keyword>
<dbReference type="SUPFAM" id="SSF51735">
    <property type="entry name" value="NAD(P)-binding Rossmann-fold domains"/>
    <property type="match status" value="1"/>
</dbReference>
<evidence type="ECO:0000313" key="9">
    <source>
        <dbReference type="Proteomes" id="UP000286746"/>
    </source>
</evidence>
<reference evidence="8 9" key="1">
    <citation type="submission" date="2018-11" db="EMBL/GenBank/DDBJ databases">
        <title>Whole genome sequence of Streptomyces paromomycinus NBRC 15454(T).</title>
        <authorList>
            <person name="Komaki H."/>
            <person name="Tamura T."/>
        </authorList>
    </citation>
    <scope>NUCLEOTIDE SEQUENCE [LARGE SCALE GENOMIC DNA]</scope>
    <source>
        <strain evidence="8 9">NBRC 15454</strain>
    </source>
</reference>
<keyword evidence="5" id="KW-0560">Oxidoreductase</keyword>
<dbReference type="InterPro" id="IPR036291">
    <property type="entry name" value="NAD(P)-bd_dom_sf"/>
</dbReference>
<protein>
    <submittedName>
        <fullName evidence="8">Zinc-binding alcohol dehydrogenase</fullName>
    </submittedName>
</protein>
<dbReference type="InterPro" id="IPR013154">
    <property type="entry name" value="ADH-like_N"/>
</dbReference>
<dbReference type="InterPro" id="IPR013149">
    <property type="entry name" value="ADH-like_C"/>
</dbReference>
<dbReference type="PROSITE" id="PS00059">
    <property type="entry name" value="ADH_ZINC"/>
    <property type="match status" value="1"/>
</dbReference>
<evidence type="ECO:0000256" key="5">
    <source>
        <dbReference type="ARBA" id="ARBA00023002"/>
    </source>
</evidence>
<comment type="cofactor">
    <cofactor evidence="1 6">
        <name>Zn(2+)</name>
        <dbReference type="ChEBI" id="CHEBI:29105"/>
    </cofactor>
</comment>
<feature type="domain" description="Enoyl reductase (ER)" evidence="7">
    <location>
        <begin position="12"/>
        <end position="360"/>
    </location>
</feature>
<dbReference type="CDD" id="cd08278">
    <property type="entry name" value="benzyl_alcohol_DH"/>
    <property type="match status" value="1"/>
</dbReference>
<comment type="similarity">
    <text evidence="2 6">Belongs to the zinc-containing alcohol dehydrogenase family.</text>
</comment>
<dbReference type="Pfam" id="PF08240">
    <property type="entry name" value="ADH_N"/>
    <property type="match status" value="1"/>
</dbReference>
<dbReference type="Proteomes" id="UP000286746">
    <property type="component" value="Unassembled WGS sequence"/>
</dbReference>
<dbReference type="EMBL" id="BHZD01000001">
    <property type="protein sequence ID" value="GCD41517.1"/>
    <property type="molecule type" value="Genomic_DNA"/>
</dbReference>
<evidence type="ECO:0000256" key="2">
    <source>
        <dbReference type="ARBA" id="ARBA00008072"/>
    </source>
</evidence>
<dbReference type="AlphaFoldDB" id="A0A401VWR8"/>
<dbReference type="InterPro" id="IPR020843">
    <property type="entry name" value="ER"/>
</dbReference>
<keyword evidence="9" id="KW-1185">Reference proteome</keyword>
<keyword evidence="3 6" id="KW-0479">Metal-binding</keyword>
<sequence length="363" mass="37225">MRIRAALAETPGGPFTVHEAELEEPRADEILVRMTAAGICHTDLAMRQVWPPGRLPMVFGHEGTGVVEAVGDAVSTLAPGDTVCLTYRSCRACGQCSAGEPAYCEHSALLNAAGTRPDGSTPLSRTDGTPVYGSFFGQSAFASHCLTTESNTVKVPEDLPAAVVAPLGCSVQTGVGTVRAVLRPAAGATLAVFGAGGVGLSAVMAAVAADIPVVAVEPFAARRALAEELGATAVVDPTAGDEVVPALRELTGGGPHCAIDTTGRPGAVSQAVQALRRRGTLALVGIGTAEFDTMPVLTKGLTIRGVTEGDAVPAVTVPELIGLYRQGRLPLEKLVTEFRFADIEAAAEAALTGRVVKPVLRMD</sequence>
<dbReference type="GO" id="GO:0008270">
    <property type="term" value="F:zinc ion binding"/>
    <property type="evidence" value="ECO:0007669"/>
    <property type="project" value="InterPro"/>
</dbReference>
<evidence type="ECO:0000256" key="1">
    <source>
        <dbReference type="ARBA" id="ARBA00001947"/>
    </source>
</evidence>
<dbReference type="Gene3D" id="3.40.50.720">
    <property type="entry name" value="NAD(P)-binding Rossmann-like Domain"/>
    <property type="match status" value="1"/>
</dbReference>
<evidence type="ECO:0000256" key="3">
    <source>
        <dbReference type="ARBA" id="ARBA00022723"/>
    </source>
</evidence>